<protein>
    <submittedName>
        <fullName evidence="3">Uncharacterized protein LOC113502895</fullName>
    </submittedName>
</protein>
<dbReference type="AlphaFoldDB" id="A0A7E5WIC7"/>
<dbReference type="PANTHER" id="PTHR11012:SF57">
    <property type="entry name" value="LD10016P"/>
    <property type="match status" value="1"/>
</dbReference>
<dbReference type="SUPFAM" id="SSF56112">
    <property type="entry name" value="Protein kinase-like (PK-like)"/>
    <property type="match status" value="1"/>
</dbReference>
<keyword evidence="2" id="KW-1185">Reference proteome</keyword>
<evidence type="ECO:0000313" key="3">
    <source>
        <dbReference type="RefSeq" id="XP_026740444.1"/>
    </source>
</evidence>
<dbReference type="Proteomes" id="UP000322000">
    <property type="component" value="Chromosome 18"/>
</dbReference>
<reference evidence="3" key="1">
    <citation type="submission" date="2025-08" db="UniProtKB">
        <authorList>
            <consortium name="RefSeq"/>
        </authorList>
    </citation>
    <scope>IDENTIFICATION</scope>
</reference>
<feature type="domain" description="CHK kinase-like" evidence="1">
    <location>
        <begin position="140"/>
        <end position="336"/>
    </location>
</feature>
<dbReference type="PANTHER" id="PTHR11012">
    <property type="entry name" value="PROTEIN KINASE-LIKE DOMAIN-CONTAINING"/>
    <property type="match status" value="1"/>
</dbReference>
<dbReference type="InterPro" id="IPR015897">
    <property type="entry name" value="CHK_kinase-like"/>
</dbReference>
<dbReference type="InParanoid" id="A0A7E5WIC7"/>
<gene>
    <name evidence="3" type="primary">LOC113502895</name>
</gene>
<evidence type="ECO:0000259" key="1">
    <source>
        <dbReference type="SMART" id="SM00587"/>
    </source>
</evidence>
<evidence type="ECO:0000313" key="2">
    <source>
        <dbReference type="Proteomes" id="UP000322000"/>
    </source>
</evidence>
<accession>A0A7E5WIC7</accession>
<dbReference type="InterPro" id="IPR004119">
    <property type="entry name" value="EcKL"/>
</dbReference>
<organism evidence="2 3">
    <name type="scientific">Trichoplusia ni</name>
    <name type="common">Cabbage looper</name>
    <dbReference type="NCBI Taxonomy" id="7111"/>
    <lineage>
        <taxon>Eukaryota</taxon>
        <taxon>Metazoa</taxon>
        <taxon>Ecdysozoa</taxon>
        <taxon>Arthropoda</taxon>
        <taxon>Hexapoda</taxon>
        <taxon>Insecta</taxon>
        <taxon>Pterygota</taxon>
        <taxon>Neoptera</taxon>
        <taxon>Endopterygota</taxon>
        <taxon>Lepidoptera</taxon>
        <taxon>Glossata</taxon>
        <taxon>Ditrysia</taxon>
        <taxon>Noctuoidea</taxon>
        <taxon>Noctuidae</taxon>
        <taxon>Plusiinae</taxon>
        <taxon>Trichoplusia</taxon>
    </lineage>
</organism>
<dbReference type="OrthoDB" id="5396515at2759"/>
<name>A0A7E5WIC7_TRINI</name>
<sequence length="423" mass="49246">MDMLDDFVTLAQICPGMTNDKITNALTVWFGHTFIFTHWEYVGDTGKGDSYLSEVLRVRLHGTDRRFKPDYVQAILKNIPKNTSRRLTFRSSEFFKNEIGFYERVLPALLNFQSTKEVKDPFDNHAKLIFTYCDGVNDVVCLEDATTHSFRSVNTRQIGIDFVHSKLALKALAKYHAISFAMKDQKPEEFDKIKKEIFETYYHERLRSWYLRFWSRIGKIAVDAVEKEFPGSIYVEKVKQFVAPERYDDMINAACNTLENGVISHGDTWTNNFLFKYRDAQPVDAMIIDFQLARCATPVLDISFMMYACTSQDLRVQHYDELLKHYYEVLSTQIREMGSDPEKVYSWGTFMAEIKKYSFFGLAFSFESTPFIVLPPEDAITMIFEGDTQMDINDVWKIGPFRTREGRLREANNVKHAVDMGYI</sequence>
<dbReference type="InterPro" id="IPR011009">
    <property type="entry name" value="Kinase-like_dom_sf"/>
</dbReference>
<dbReference type="Gene3D" id="3.90.1200.10">
    <property type="match status" value="1"/>
</dbReference>
<dbReference type="SMART" id="SM00587">
    <property type="entry name" value="CHK"/>
    <property type="match status" value="1"/>
</dbReference>
<dbReference type="GeneID" id="113502895"/>
<dbReference type="Pfam" id="PF02958">
    <property type="entry name" value="EcKL"/>
    <property type="match status" value="1"/>
</dbReference>
<dbReference type="FunCoup" id="A0A7E5WIC7">
    <property type="interactions" value="9"/>
</dbReference>
<proteinExistence type="predicted"/>
<dbReference type="KEGG" id="tnl:113502895"/>
<dbReference type="RefSeq" id="XP_026740444.1">
    <property type="nucleotide sequence ID" value="XM_026884643.1"/>
</dbReference>